<gene>
    <name evidence="3" type="ORF">GCM10023340_40450</name>
</gene>
<comment type="similarity">
    <text evidence="1">Belongs to the YciI family.</text>
</comment>
<dbReference type="Gene3D" id="3.30.70.1060">
    <property type="entry name" value="Dimeric alpha+beta barrel"/>
    <property type="match status" value="1"/>
</dbReference>
<evidence type="ECO:0000256" key="1">
    <source>
        <dbReference type="ARBA" id="ARBA00007689"/>
    </source>
</evidence>
<sequence length="120" mass="12587">MSQQSDYVVLFPADDEVAWAAGSEADHQATFDVDAAFARALAERGGAITGGAGLADSRLGRTLTRGADGAAVVTEGPYAESVEQLSGFFLVRCDDHDALLDAARVLLEAHPVVEVRPVED</sequence>
<comment type="caution">
    <text evidence="3">The sequence shown here is derived from an EMBL/GenBank/DDBJ whole genome shotgun (WGS) entry which is preliminary data.</text>
</comment>
<evidence type="ECO:0000313" key="3">
    <source>
        <dbReference type="EMBL" id="GAA5155367.1"/>
    </source>
</evidence>
<dbReference type="PANTHER" id="PTHR35174:SF3">
    <property type="entry name" value="BLL7171 PROTEIN"/>
    <property type="match status" value="1"/>
</dbReference>
<feature type="domain" description="YCII-related" evidence="2">
    <location>
        <begin position="28"/>
        <end position="105"/>
    </location>
</feature>
<evidence type="ECO:0000259" key="2">
    <source>
        <dbReference type="Pfam" id="PF03795"/>
    </source>
</evidence>
<reference evidence="4" key="1">
    <citation type="journal article" date="2019" name="Int. J. Syst. Evol. Microbiol.">
        <title>The Global Catalogue of Microorganisms (GCM) 10K type strain sequencing project: providing services to taxonomists for standard genome sequencing and annotation.</title>
        <authorList>
            <consortium name="The Broad Institute Genomics Platform"/>
            <consortium name="The Broad Institute Genome Sequencing Center for Infectious Disease"/>
            <person name="Wu L."/>
            <person name="Ma J."/>
        </authorList>
    </citation>
    <scope>NUCLEOTIDE SEQUENCE [LARGE SCALE GENOMIC DNA]</scope>
    <source>
        <strain evidence="4">JCM 18459</strain>
    </source>
</reference>
<accession>A0ABP9Q4W2</accession>
<dbReference type="EMBL" id="BAABKG010000006">
    <property type="protein sequence ID" value="GAA5155367.1"/>
    <property type="molecule type" value="Genomic_DNA"/>
</dbReference>
<dbReference type="InterPro" id="IPR011008">
    <property type="entry name" value="Dimeric_a/b-barrel"/>
</dbReference>
<evidence type="ECO:0000313" key="4">
    <source>
        <dbReference type="Proteomes" id="UP001500221"/>
    </source>
</evidence>
<keyword evidence="4" id="KW-1185">Reference proteome</keyword>
<organism evidence="3 4">
    <name type="scientific">Nocardioides marinquilinus</name>
    <dbReference type="NCBI Taxonomy" id="1210400"/>
    <lineage>
        <taxon>Bacteria</taxon>
        <taxon>Bacillati</taxon>
        <taxon>Actinomycetota</taxon>
        <taxon>Actinomycetes</taxon>
        <taxon>Propionibacteriales</taxon>
        <taxon>Nocardioidaceae</taxon>
        <taxon>Nocardioides</taxon>
    </lineage>
</organism>
<dbReference type="Pfam" id="PF03795">
    <property type="entry name" value="YCII"/>
    <property type="match status" value="1"/>
</dbReference>
<protein>
    <submittedName>
        <fullName evidence="3">YciI family protein</fullName>
    </submittedName>
</protein>
<name>A0ABP9Q4W2_9ACTN</name>
<dbReference type="RefSeq" id="WP_345463129.1">
    <property type="nucleotide sequence ID" value="NZ_BAABKG010000006.1"/>
</dbReference>
<dbReference type="InterPro" id="IPR005545">
    <property type="entry name" value="YCII"/>
</dbReference>
<dbReference type="PANTHER" id="PTHR35174">
    <property type="entry name" value="BLL7171 PROTEIN-RELATED"/>
    <property type="match status" value="1"/>
</dbReference>
<dbReference type="Proteomes" id="UP001500221">
    <property type="component" value="Unassembled WGS sequence"/>
</dbReference>
<dbReference type="SUPFAM" id="SSF54909">
    <property type="entry name" value="Dimeric alpha+beta barrel"/>
    <property type="match status" value="1"/>
</dbReference>
<proteinExistence type="inferred from homology"/>